<reference evidence="1" key="1">
    <citation type="submission" date="2023-10" db="EMBL/GenBank/DDBJ databases">
        <title>Genome assembly of Pristionchus species.</title>
        <authorList>
            <person name="Yoshida K."/>
            <person name="Sommer R.J."/>
        </authorList>
    </citation>
    <scope>NUCLEOTIDE SEQUENCE</scope>
    <source>
        <strain evidence="1">RS0144</strain>
    </source>
</reference>
<keyword evidence="2" id="KW-1185">Reference proteome</keyword>
<sequence length="103" mass="11539">RRPFSEASLNRATALIRMPCRHTLKKLNSSVLLLFAESNYMKGKMQKQSSSRSTDSSLDQGLELKNLKEKYDDVDEVPHNHHGYSWMICTVLIVGITAGGGMV</sequence>
<dbReference type="EMBL" id="BTSX01000004">
    <property type="protein sequence ID" value="GMS93147.1"/>
    <property type="molecule type" value="Genomic_DNA"/>
</dbReference>
<dbReference type="AlphaFoldDB" id="A0AAV5TC61"/>
<protein>
    <submittedName>
        <fullName evidence="1">Uncharacterized protein</fullName>
    </submittedName>
</protein>
<accession>A0AAV5TC61</accession>
<evidence type="ECO:0000313" key="2">
    <source>
        <dbReference type="Proteomes" id="UP001432027"/>
    </source>
</evidence>
<name>A0AAV5TC61_9BILA</name>
<proteinExistence type="predicted"/>
<evidence type="ECO:0000313" key="1">
    <source>
        <dbReference type="EMBL" id="GMS93147.1"/>
    </source>
</evidence>
<feature type="non-terminal residue" evidence="1">
    <location>
        <position position="1"/>
    </location>
</feature>
<organism evidence="1 2">
    <name type="scientific">Pristionchus entomophagus</name>
    <dbReference type="NCBI Taxonomy" id="358040"/>
    <lineage>
        <taxon>Eukaryota</taxon>
        <taxon>Metazoa</taxon>
        <taxon>Ecdysozoa</taxon>
        <taxon>Nematoda</taxon>
        <taxon>Chromadorea</taxon>
        <taxon>Rhabditida</taxon>
        <taxon>Rhabditina</taxon>
        <taxon>Diplogasteromorpha</taxon>
        <taxon>Diplogasteroidea</taxon>
        <taxon>Neodiplogasteridae</taxon>
        <taxon>Pristionchus</taxon>
    </lineage>
</organism>
<dbReference type="Proteomes" id="UP001432027">
    <property type="component" value="Unassembled WGS sequence"/>
</dbReference>
<gene>
    <name evidence="1" type="ORF">PENTCL1PPCAC_15322</name>
</gene>
<comment type="caution">
    <text evidence="1">The sequence shown here is derived from an EMBL/GenBank/DDBJ whole genome shotgun (WGS) entry which is preliminary data.</text>
</comment>
<feature type="non-terminal residue" evidence="1">
    <location>
        <position position="103"/>
    </location>
</feature>